<keyword evidence="3" id="KW-1185">Reference proteome</keyword>
<dbReference type="VEuPathDB" id="AmoebaDB:NfTy_002080"/>
<feature type="compositionally biased region" description="Low complexity" evidence="1">
    <location>
        <begin position="7"/>
        <end position="20"/>
    </location>
</feature>
<dbReference type="EMBL" id="VFQX01000002">
    <property type="protein sequence ID" value="KAF0984671.1"/>
    <property type="molecule type" value="Genomic_DNA"/>
</dbReference>
<organism evidence="2 3">
    <name type="scientific">Naegleria fowleri</name>
    <name type="common">Brain eating amoeba</name>
    <dbReference type="NCBI Taxonomy" id="5763"/>
    <lineage>
        <taxon>Eukaryota</taxon>
        <taxon>Discoba</taxon>
        <taxon>Heterolobosea</taxon>
        <taxon>Tetramitia</taxon>
        <taxon>Eutetramitia</taxon>
        <taxon>Vahlkampfiidae</taxon>
        <taxon>Naegleria</taxon>
    </lineage>
</organism>
<reference evidence="2 3" key="1">
    <citation type="journal article" date="2019" name="Sci. Rep.">
        <title>Nanopore sequencing improves the draft genome of the human pathogenic amoeba Naegleria fowleri.</title>
        <authorList>
            <person name="Liechti N."/>
            <person name="Schurch N."/>
            <person name="Bruggmann R."/>
            <person name="Wittwer M."/>
        </authorList>
    </citation>
    <scope>NUCLEOTIDE SEQUENCE [LARGE SCALE GENOMIC DNA]</scope>
    <source>
        <strain evidence="2 3">ATCC 30894</strain>
    </source>
</reference>
<evidence type="ECO:0000313" key="2">
    <source>
        <dbReference type="EMBL" id="KAF0984671.1"/>
    </source>
</evidence>
<dbReference type="AlphaFoldDB" id="A0A6A5CBL8"/>
<evidence type="ECO:0000256" key="1">
    <source>
        <dbReference type="SAM" id="MobiDB-lite"/>
    </source>
</evidence>
<name>A0A6A5CBL8_NAEFO</name>
<gene>
    <name evidence="2" type="ORF">FDP41_000570</name>
</gene>
<dbReference type="OrthoDB" id="10341608at2759"/>
<proteinExistence type="predicted"/>
<evidence type="ECO:0000313" key="3">
    <source>
        <dbReference type="Proteomes" id="UP000444721"/>
    </source>
</evidence>
<comment type="caution">
    <text evidence="2">The sequence shown here is derived from an EMBL/GenBank/DDBJ whole genome shotgun (WGS) entry which is preliminary data.</text>
</comment>
<dbReference type="VEuPathDB" id="AmoebaDB:NF0120320"/>
<protein>
    <submittedName>
        <fullName evidence="2">Uncharacterized protein</fullName>
    </submittedName>
</protein>
<dbReference type="Proteomes" id="UP000444721">
    <property type="component" value="Unassembled WGS sequence"/>
</dbReference>
<feature type="region of interest" description="Disordered" evidence="1">
    <location>
        <begin position="1"/>
        <end position="20"/>
    </location>
</feature>
<accession>A0A6A5CBL8</accession>
<sequence>MKFFGFSSTSTTNSHTSTSSSISSELFENFLDIETLNRSTCALINRTLYTSSERDKASLQAFYYSCLDTMFRKLDLYRTSKQKSYDWQCSKYPDYAIIHSILTNQRKTIDPNTGRELSIQEQVIALQECQLCQSCPKKKLRKDLVEDKLKPALNGSFTSTFPPDWISEMETHAKKGDVAFQSIQKKEELISNSAACSKYLPSTTTYMSKPMNPRSTELHVPTKEDFEMEKQLLKYQLCINSMMCANSIKKCMASIQGENAQIENRHFSTCLAFDKNTINCVNSI</sequence>
<dbReference type="RefSeq" id="XP_044569384.1">
    <property type="nucleotide sequence ID" value="XM_044709253.1"/>
</dbReference>
<dbReference type="GeneID" id="68107788"/>
<dbReference type="OMA" id="CLDTMFR"/>
<dbReference type="VEuPathDB" id="AmoebaDB:FDP41_000570"/>